<dbReference type="EMBL" id="LM995447">
    <property type="protein sequence ID" value="CDZ24899.1"/>
    <property type="molecule type" value="Genomic_DNA"/>
</dbReference>
<dbReference type="STRING" id="29343.CCDG5_1801"/>
<dbReference type="PATRIC" id="fig|29343.3.peg.1890"/>
<evidence type="ECO:0000256" key="2">
    <source>
        <dbReference type="ARBA" id="ARBA00022490"/>
    </source>
</evidence>
<organism evidence="8 9">
    <name type="scientific">[Clostridium] cellulosi</name>
    <dbReference type="NCBI Taxonomy" id="29343"/>
    <lineage>
        <taxon>Bacteria</taxon>
        <taxon>Bacillati</taxon>
        <taxon>Bacillota</taxon>
        <taxon>Clostridia</taxon>
        <taxon>Eubacteriales</taxon>
        <taxon>Oscillospiraceae</taxon>
        <taxon>Oscillospiraceae incertae sedis</taxon>
    </lineage>
</organism>
<evidence type="ECO:0000313" key="8">
    <source>
        <dbReference type="EMBL" id="CDZ24899.1"/>
    </source>
</evidence>
<dbReference type="InterPro" id="IPR008622">
    <property type="entry name" value="FliT"/>
</dbReference>
<keyword evidence="4" id="KW-0143">Chaperone</keyword>
<evidence type="ECO:0000256" key="1">
    <source>
        <dbReference type="ARBA" id="ARBA00004514"/>
    </source>
</evidence>
<comment type="subcellular location">
    <subcellularLocation>
        <location evidence="1">Cytoplasm</location>
        <location evidence="1">Cytosol</location>
    </subcellularLocation>
</comment>
<evidence type="ECO:0000313" key="9">
    <source>
        <dbReference type="Proteomes" id="UP000032431"/>
    </source>
</evidence>
<dbReference type="HOGENOM" id="CLU_2116712_0_0_9"/>
<dbReference type="Proteomes" id="UP000032431">
    <property type="component" value="Chromosome I"/>
</dbReference>
<keyword evidence="9" id="KW-1185">Reference proteome</keyword>
<evidence type="ECO:0000256" key="5">
    <source>
        <dbReference type="ARBA" id="ARBA00093765"/>
    </source>
</evidence>
<sequence>MDELINKLLDETKDLFNAARNGDLDKIGDALKRRETTIATLKSMGGLTPHRTASQEAVIEQIFEYDKKSRAKLKELFDRHGKEVSNFTKKADGLMKYNTGQYNLMSGQLFDKRD</sequence>
<protein>
    <recommendedName>
        <fullName evidence="7">Flagellar protein FliT</fullName>
    </recommendedName>
</protein>
<evidence type="ECO:0000256" key="6">
    <source>
        <dbReference type="ARBA" id="ARBA00093785"/>
    </source>
</evidence>
<gene>
    <name evidence="8" type="ORF">CCDG5_1801</name>
</gene>
<proteinExistence type="inferred from homology"/>
<dbReference type="AlphaFoldDB" id="A0A078KUX9"/>
<keyword evidence="2" id="KW-0963">Cytoplasm</keyword>
<comment type="function">
    <text evidence="5">May act as an export chaperone for the filament capping protein FliD.</text>
</comment>
<evidence type="ECO:0000256" key="4">
    <source>
        <dbReference type="ARBA" id="ARBA00023186"/>
    </source>
</evidence>
<evidence type="ECO:0000256" key="3">
    <source>
        <dbReference type="ARBA" id="ARBA00022795"/>
    </source>
</evidence>
<dbReference type="KEGG" id="ccel:CCDG5_1801"/>
<comment type="similarity">
    <text evidence="6">Belongs to the bacillales FliT family.</text>
</comment>
<dbReference type="Pfam" id="PF05400">
    <property type="entry name" value="FliT"/>
    <property type="match status" value="1"/>
</dbReference>
<name>A0A078KUX9_9FIRM</name>
<evidence type="ECO:0000256" key="7">
    <source>
        <dbReference type="ARBA" id="ARBA00093797"/>
    </source>
</evidence>
<accession>A0A078KUX9</accession>
<keyword evidence="3" id="KW-1005">Bacterial flagellum biogenesis</keyword>
<dbReference type="OrthoDB" id="9773828at2"/>
<reference evidence="9" key="1">
    <citation type="submission" date="2014-07" db="EMBL/GenBank/DDBJ databases">
        <authorList>
            <person name="Wibberg D."/>
        </authorList>
    </citation>
    <scope>NUCLEOTIDE SEQUENCE [LARGE SCALE GENOMIC DNA]</scope>
    <source>
        <strain evidence="9">DG5</strain>
    </source>
</reference>